<protein>
    <submittedName>
        <fullName evidence="1">Uncharacterized protein</fullName>
    </submittedName>
</protein>
<organism evidence="1 2">
    <name type="scientific">Lophiostoma macrostomum CBS 122681</name>
    <dbReference type="NCBI Taxonomy" id="1314788"/>
    <lineage>
        <taxon>Eukaryota</taxon>
        <taxon>Fungi</taxon>
        <taxon>Dikarya</taxon>
        <taxon>Ascomycota</taxon>
        <taxon>Pezizomycotina</taxon>
        <taxon>Dothideomycetes</taxon>
        <taxon>Pleosporomycetidae</taxon>
        <taxon>Pleosporales</taxon>
        <taxon>Lophiostomataceae</taxon>
        <taxon>Lophiostoma</taxon>
    </lineage>
</organism>
<proteinExistence type="predicted"/>
<evidence type="ECO:0000313" key="1">
    <source>
        <dbReference type="EMBL" id="KAF2660469.1"/>
    </source>
</evidence>
<sequence length="159" mass="17766">MYCIVWSYASGSVSDIVKYDVVSVWSVGDPTMIRLVGVNSQGDEGHQTSACSCITTLQPGTSLCQTPKHPAYYFFDNLSYLPKPKLRRLTHHCSLTGWSGAPDICYISLRLVVHPIIPRTHIPRSCVLSCFYSLVLTRCNSTKSMILETTKVGFTIHQY</sequence>
<name>A0A6A6TKA8_9PLEO</name>
<dbReference type="EMBL" id="MU004299">
    <property type="protein sequence ID" value="KAF2660469.1"/>
    <property type="molecule type" value="Genomic_DNA"/>
</dbReference>
<dbReference type="Proteomes" id="UP000799324">
    <property type="component" value="Unassembled WGS sequence"/>
</dbReference>
<accession>A0A6A6TKA8</accession>
<reference evidence="1" key="1">
    <citation type="journal article" date="2020" name="Stud. Mycol.">
        <title>101 Dothideomycetes genomes: a test case for predicting lifestyles and emergence of pathogens.</title>
        <authorList>
            <person name="Haridas S."/>
            <person name="Albert R."/>
            <person name="Binder M."/>
            <person name="Bloem J."/>
            <person name="Labutti K."/>
            <person name="Salamov A."/>
            <person name="Andreopoulos B."/>
            <person name="Baker S."/>
            <person name="Barry K."/>
            <person name="Bills G."/>
            <person name="Bluhm B."/>
            <person name="Cannon C."/>
            <person name="Castanera R."/>
            <person name="Culley D."/>
            <person name="Daum C."/>
            <person name="Ezra D."/>
            <person name="Gonzalez J."/>
            <person name="Henrissat B."/>
            <person name="Kuo A."/>
            <person name="Liang C."/>
            <person name="Lipzen A."/>
            <person name="Lutzoni F."/>
            <person name="Magnuson J."/>
            <person name="Mondo S."/>
            <person name="Nolan M."/>
            <person name="Ohm R."/>
            <person name="Pangilinan J."/>
            <person name="Park H.-J."/>
            <person name="Ramirez L."/>
            <person name="Alfaro M."/>
            <person name="Sun H."/>
            <person name="Tritt A."/>
            <person name="Yoshinaga Y."/>
            <person name="Zwiers L.-H."/>
            <person name="Turgeon B."/>
            <person name="Goodwin S."/>
            <person name="Spatafora J."/>
            <person name="Crous P."/>
            <person name="Grigoriev I."/>
        </authorList>
    </citation>
    <scope>NUCLEOTIDE SEQUENCE</scope>
    <source>
        <strain evidence="1">CBS 122681</strain>
    </source>
</reference>
<evidence type="ECO:0000313" key="2">
    <source>
        <dbReference type="Proteomes" id="UP000799324"/>
    </source>
</evidence>
<dbReference type="AlphaFoldDB" id="A0A6A6TKA8"/>
<gene>
    <name evidence="1" type="ORF">K491DRAFT_58672</name>
</gene>
<keyword evidence="2" id="KW-1185">Reference proteome</keyword>